<protein>
    <submittedName>
        <fullName evidence="1">Uncharacterized protein</fullName>
    </submittedName>
</protein>
<name>A0A0F9MRK9_9ZZZZ</name>
<reference evidence="1" key="1">
    <citation type="journal article" date="2015" name="Nature">
        <title>Complex archaea that bridge the gap between prokaryotes and eukaryotes.</title>
        <authorList>
            <person name="Spang A."/>
            <person name="Saw J.H."/>
            <person name="Jorgensen S.L."/>
            <person name="Zaremba-Niedzwiedzka K."/>
            <person name="Martijn J."/>
            <person name="Lind A.E."/>
            <person name="van Eijk R."/>
            <person name="Schleper C."/>
            <person name="Guy L."/>
            <person name="Ettema T.J."/>
        </authorList>
    </citation>
    <scope>NUCLEOTIDE SEQUENCE</scope>
</reference>
<accession>A0A0F9MRK9</accession>
<evidence type="ECO:0000313" key="1">
    <source>
        <dbReference type="EMBL" id="KKN02062.1"/>
    </source>
</evidence>
<gene>
    <name evidence="1" type="ORF">LCGC14_1121410</name>
</gene>
<sequence length="96" mass="11472">MKIRVKPGDLVEILWDDAGAYGRWRDPDTEFPDDNMRCRTVGYFHSENKRSIVVRQSEAFDYDYEVRQASDFFQIPKACIKKFARRDKGLHWPKEK</sequence>
<dbReference type="AlphaFoldDB" id="A0A0F9MRK9"/>
<comment type="caution">
    <text evidence="1">The sequence shown here is derived from an EMBL/GenBank/DDBJ whole genome shotgun (WGS) entry which is preliminary data.</text>
</comment>
<proteinExistence type="predicted"/>
<organism evidence="1">
    <name type="scientific">marine sediment metagenome</name>
    <dbReference type="NCBI Taxonomy" id="412755"/>
    <lineage>
        <taxon>unclassified sequences</taxon>
        <taxon>metagenomes</taxon>
        <taxon>ecological metagenomes</taxon>
    </lineage>
</organism>
<dbReference type="EMBL" id="LAZR01005186">
    <property type="protein sequence ID" value="KKN02062.1"/>
    <property type="molecule type" value="Genomic_DNA"/>
</dbReference>